<name>A0A9W9N0F6_9EURO</name>
<evidence type="ECO:0000256" key="1">
    <source>
        <dbReference type="SAM" id="MobiDB-lite"/>
    </source>
</evidence>
<protein>
    <submittedName>
        <fullName evidence="2">Uncharacterized protein</fullName>
    </submittedName>
</protein>
<organism evidence="2 3">
    <name type="scientific">Penicillium cf. griseofulvum</name>
    <dbReference type="NCBI Taxonomy" id="2972120"/>
    <lineage>
        <taxon>Eukaryota</taxon>
        <taxon>Fungi</taxon>
        <taxon>Dikarya</taxon>
        <taxon>Ascomycota</taxon>
        <taxon>Pezizomycotina</taxon>
        <taxon>Eurotiomycetes</taxon>
        <taxon>Eurotiomycetidae</taxon>
        <taxon>Eurotiales</taxon>
        <taxon>Aspergillaceae</taxon>
        <taxon>Penicillium</taxon>
    </lineage>
</organism>
<proteinExistence type="predicted"/>
<accession>A0A9W9N0F6</accession>
<dbReference type="Proteomes" id="UP001150879">
    <property type="component" value="Unassembled WGS sequence"/>
</dbReference>
<dbReference type="AlphaFoldDB" id="A0A9W9N0F6"/>
<gene>
    <name evidence="2" type="ORF">N7472_000582</name>
</gene>
<comment type="caution">
    <text evidence="2">The sequence shown here is derived from an EMBL/GenBank/DDBJ whole genome shotgun (WGS) entry which is preliminary data.</text>
</comment>
<reference evidence="2" key="2">
    <citation type="journal article" date="2023" name="IMA Fungus">
        <title>Comparative genomic study of the Penicillium genus elucidates a diverse pangenome and 15 lateral gene transfer events.</title>
        <authorList>
            <person name="Petersen C."/>
            <person name="Sorensen T."/>
            <person name="Nielsen M.R."/>
            <person name="Sondergaard T.E."/>
            <person name="Sorensen J.L."/>
            <person name="Fitzpatrick D.A."/>
            <person name="Frisvad J.C."/>
            <person name="Nielsen K.L."/>
        </authorList>
    </citation>
    <scope>NUCLEOTIDE SEQUENCE</scope>
    <source>
        <strain evidence="2">IBT 16849</strain>
    </source>
</reference>
<evidence type="ECO:0000313" key="2">
    <source>
        <dbReference type="EMBL" id="KAJ5210443.1"/>
    </source>
</evidence>
<dbReference type="EMBL" id="JAPQKP010000001">
    <property type="protein sequence ID" value="KAJ5210443.1"/>
    <property type="molecule type" value="Genomic_DNA"/>
</dbReference>
<sequence>MYTVFYQFQFSLCFRHGLDPMEVGIAKSSEIGTQAPIRARKEKRVMSSSKATSEPCKILAMRTPRATPHTGNQETPTAPPLKALKKRG</sequence>
<evidence type="ECO:0000313" key="3">
    <source>
        <dbReference type="Proteomes" id="UP001150879"/>
    </source>
</evidence>
<reference evidence="2" key="1">
    <citation type="submission" date="2022-11" db="EMBL/GenBank/DDBJ databases">
        <authorList>
            <person name="Petersen C."/>
        </authorList>
    </citation>
    <scope>NUCLEOTIDE SEQUENCE</scope>
    <source>
        <strain evidence="2">IBT 16849</strain>
    </source>
</reference>
<keyword evidence="3" id="KW-1185">Reference proteome</keyword>
<feature type="region of interest" description="Disordered" evidence="1">
    <location>
        <begin position="39"/>
        <end position="88"/>
    </location>
</feature>